<feature type="transmembrane region" description="Helical" evidence="2">
    <location>
        <begin position="415"/>
        <end position="437"/>
    </location>
</feature>
<keyword evidence="5" id="KW-1185">Reference proteome</keyword>
<dbReference type="InterPro" id="IPR042319">
    <property type="entry name" value="GINM1"/>
</dbReference>
<gene>
    <name evidence="4" type="ORF">ROHU_027552</name>
    <name evidence="3" type="ORF">ROHU_028222</name>
</gene>
<keyword evidence="2" id="KW-0812">Transmembrane</keyword>
<feature type="coiled-coil region" evidence="1">
    <location>
        <begin position="44"/>
        <end position="71"/>
    </location>
</feature>
<dbReference type="PANTHER" id="PTHR28549">
    <property type="entry name" value="GLYCOPROTEIN INTEGRAL MEMBRANE PROTEIN 1"/>
    <property type="match status" value="1"/>
</dbReference>
<evidence type="ECO:0000256" key="2">
    <source>
        <dbReference type="SAM" id="Phobius"/>
    </source>
</evidence>
<keyword evidence="2" id="KW-1133">Transmembrane helix</keyword>
<protein>
    <submittedName>
        <fullName evidence="4">Glyco integral membrane 1-like protein</fullName>
    </submittedName>
</protein>
<organism evidence="4 5">
    <name type="scientific">Labeo rohita</name>
    <name type="common">Indian major carp</name>
    <name type="synonym">Cyprinus rohita</name>
    <dbReference type="NCBI Taxonomy" id="84645"/>
    <lineage>
        <taxon>Eukaryota</taxon>
        <taxon>Metazoa</taxon>
        <taxon>Chordata</taxon>
        <taxon>Craniata</taxon>
        <taxon>Vertebrata</taxon>
        <taxon>Euteleostomi</taxon>
        <taxon>Actinopterygii</taxon>
        <taxon>Neopterygii</taxon>
        <taxon>Teleostei</taxon>
        <taxon>Ostariophysi</taxon>
        <taxon>Cypriniformes</taxon>
        <taxon>Cyprinidae</taxon>
        <taxon>Labeoninae</taxon>
        <taxon>Labeonini</taxon>
        <taxon>Labeo</taxon>
    </lineage>
</organism>
<evidence type="ECO:0000313" key="3">
    <source>
        <dbReference type="EMBL" id="RXN15172.1"/>
    </source>
</evidence>
<sequence length="483" mass="54863">MFIKQHTSAAVFLIFKDWNPSNSFLKFPGDCRDHRLRIEIAEKQREVQQRIKDKQKELDELKQSLDTLKHFQSVSSLSGSVNSPSLTVSQNVKPDLVRKSLSDLKMEFQKFGTEENKIISNVTNFQLRLPLEPKTSEDFLRSYLVITFTMPMMFCDFLSHFGQLYAPKFLTHNIRLVHLAEDAKLHGVLDNLSAFNRTAIVALVICSEEEISKVISVVDGSNVSSSNPADGLVSSELRLMTNQSYVQSDAGEQLLLLILSQEIIQLADEKVQQPDACEVEILWNQSSEEIIQVTNIYPSSRSKLSAIPRETDVWVTNASMPNTVEDQVLNTTSHYLLKHAETTQEEIAAPGKLPETPLRMDPETLYESREEEERTSDSLLLEPPSGSMSSYSVACQWVDGLRDKLRRFWSDSVPLFFLIMWVVVIGVAGSAVIIKILDLLFPSCEHRGLFHLNPETLMPDDEKQRLIYYMEGEITEKSSLIEK</sequence>
<dbReference type="EMBL" id="QBIY01012798">
    <property type="protein sequence ID" value="RXN16273.1"/>
    <property type="molecule type" value="Genomic_DNA"/>
</dbReference>
<evidence type="ECO:0000313" key="5">
    <source>
        <dbReference type="Proteomes" id="UP000290572"/>
    </source>
</evidence>
<keyword evidence="1" id="KW-0175">Coiled coil</keyword>
<reference evidence="4 5" key="1">
    <citation type="submission" date="2018-03" db="EMBL/GenBank/DDBJ databases">
        <title>Draft genome sequence of Rohu Carp (Labeo rohita).</title>
        <authorList>
            <person name="Das P."/>
            <person name="Kushwaha B."/>
            <person name="Joshi C.G."/>
            <person name="Kumar D."/>
            <person name="Nagpure N.S."/>
            <person name="Sahoo L."/>
            <person name="Das S.P."/>
            <person name="Bit A."/>
            <person name="Patnaik S."/>
            <person name="Meher P.K."/>
            <person name="Jayasankar P."/>
            <person name="Koringa P.G."/>
            <person name="Patel N.V."/>
            <person name="Hinsu A.T."/>
            <person name="Kumar R."/>
            <person name="Pandey M."/>
            <person name="Agarwal S."/>
            <person name="Srivastava S."/>
            <person name="Singh M."/>
            <person name="Iquebal M.A."/>
            <person name="Jaiswal S."/>
            <person name="Angadi U.B."/>
            <person name="Kumar N."/>
            <person name="Raza M."/>
            <person name="Shah T.M."/>
            <person name="Rai A."/>
            <person name="Jena J.K."/>
        </authorList>
    </citation>
    <scope>NUCLEOTIDE SEQUENCE [LARGE SCALE GENOMIC DNA]</scope>
    <source>
        <strain evidence="4">DASCIFA01</strain>
        <tissue evidence="4">Testis</tissue>
    </source>
</reference>
<dbReference type="Proteomes" id="UP000290572">
    <property type="component" value="Unassembled WGS sequence"/>
</dbReference>
<keyword evidence="2" id="KW-0472">Membrane</keyword>
<dbReference type="AlphaFoldDB" id="A0A498M8X0"/>
<comment type="caution">
    <text evidence="4">The sequence shown here is derived from an EMBL/GenBank/DDBJ whole genome shotgun (WGS) entry which is preliminary data.</text>
</comment>
<dbReference type="PANTHER" id="PTHR28549:SF1">
    <property type="entry name" value="GLYCOPROTEIN INTEGRAL MEMBRANE PROTEIN 1"/>
    <property type="match status" value="1"/>
</dbReference>
<dbReference type="EMBL" id="QBIY01012862">
    <property type="protein sequence ID" value="RXN15172.1"/>
    <property type="molecule type" value="Genomic_DNA"/>
</dbReference>
<evidence type="ECO:0000313" key="4">
    <source>
        <dbReference type="EMBL" id="RXN16273.1"/>
    </source>
</evidence>
<proteinExistence type="predicted"/>
<evidence type="ECO:0000256" key="1">
    <source>
        <dbReference type="SAM" id="Coils"/>
    </source>
</evidence>
<accession>A0A498M8X0</accession>
<name>A0A498M8X0_LABRO</name>